<dbReference type="InterPro" id="IPR042171">
    <property type="entry name" value="Acyl-CoA_hotdog"/>
</dbReference>
<comment type="caution">
    <text evidence="3">The sequence shown here is derived from an EMBL/GenBank/DDBJ whole genome shotgun (WGS) entry which is preliminary data.</text>
</comment>
<dbReference type="GO" id="GO:0047617">
    <property type="term" value="F:fatty acyl-CoA hydrolase activity"/>
    <property type="evidence" value="ECO:0007669"/>
    <property type="project" value="InterPro"/>
</dbReference>
<reference evidence="3" key="1">
    <citation type="submission" date="2023-10" db="EMBL/GenBank/DDBJ databases">
        <authorList>
            <person name="Hackl T."/>
        </authorList>
    </citation>
    <scope>NUCLEOTIDE SEQUENCE</scope>
</reference>
<dbReference type="InterPro" id="IPR003703">
    <property type="entry name" value="Acyl_CoA_thio"/>
</dbReference>
<dbReference type="InterPro" id="IPR049450">
    <property type="entry name" value="ACOT8-like_C"/>
</dbReference>
<sequence>MAQPSPVEAQVAVTQVPELGPDVFTNEHKADVPSPEACWFRSDICVYIAMISFQKRSTPASNVFTYGLRMPKIEVEPEDIPIEAVAQLNDSQVNQAGEVLQSSKPVEEPFDWRPIGILVGNNPTAFRLRGFVRAQPLSATPASAHLAALAYASDEKFLGVALHANPDAAGKGGRNVGMVTSLTHNISFHDPTARADRWMVAERKTTWGADERVNVQQLLWDRGSGRLLMTVQQEALVRLRNGRL</sequence>
<protein>
    <submittedName>
        <fullName evidence="3">Uu.00g065360.m01.CDS01</fullName>
    </submittedName>
</protein>
<accession>A0AAI8YNA8</accession>
<dbReference type="InterPro" id="IPR029069">
    <property type="entry name" value="HotDog_dom_sf"/>
</dbReference>
<feature type="domain" description="Acyl-CoA thioesterase-like C-terminal" evidence="2">
    <location>
        <begin position="105"/>
        <end position="237"/>
    </location>
</feature>
<evidence type="ECO:0000259" key="2">
    <source>
        <dbReference type="Pfam" id="PF20789"/>
    </source>
</evidence>
<dbReference type="GO" id="GO:0005782">
    <property type="term" value="C:peroxisomal matrix"/>
    <property type="evidence" value="ECO:0007669"/>
    <property type="project" value="UniProtKB-SubCell"/>
</dbReference>
<keyword evidence="4" id="KW-1185">Reference proteome</keyword>
<gene>
    <name evidence="3" type="ORF">KHLLAP_LOCUS11379</name>
</gene>
<dbReference type="PANTHER" id="PTHR11066">
    <property type="entry name" value="ACYL-COA THIOESTERASE"/>
    <property type="match status" value="1"/>
</dbReference>
<dbReference type="Pfam" id="PF20789">
    <property type="entry name" value="4HBT_3C"/>
    <property type="match status" value="1"/>
</dbReference>
<dbReference type="Proteomes" id="UP001295740">
    <property type="component" value="Unassembled WGS sequence"/>
</dbReference>
<dbReference type="Gene3D" id="2.40.160.210">
    <property type="entry name" value="Acyl-CoA thioesterase, double hotdog domain"/>
    <property type="match status" value="1"/>
</dbReference>
<dbReference type="CDD" id="cd03444">
    <property type="entry name" value="Thioesterase_II_repeat1"/>
    <property type="match status" value="1"/>
</dbReference>
<dbReference type="GO" id="GO:0006637">
    <property type="term" value="P:acyl-CoA metabolic process"/>
    <property type="evidence" value="ECO:0007669"/>
    <property type="project" value="InterPro"/>
</dbReference>
<evidence type="ECO:0000313" key="3">
    <source>
        <dbReference type="EMBL" id="CAJ2510911.1"/>
    </source>
</evidence>
<organism evidence="3 4">
    <name type="scientific">Anthostomella pinea</name>
    <dbReference type="NCBI Taxonomy" id="933095"/>
    <lineage>
        <taxon>Eukaryota</taxon>
        <taxon>Fungi</taxon>
        <taxon>Dikarya</taxon>
        <taxon>Ascomycota</taxon>
        <taxon>Pezizomycotina</taxon>
        <taxon>Sordariomycetes</taxon>
        <taxon>Xylariomycetidae</taxon>
        <taxon>Xylariales</taxon>
        <taxon>Xylariaceae</taxon>
        <taxon>Anthostomella</taxon>
    </lineage>
</organism>
<evidence type="ECO:0000313" key="4">
    <source>
        <dbReference type="Proteomes" id="UP001295740"/>
    </source>
</evidence>
<dbReference type="SUPFAM" id="SSF54637">
    <property type="entry name" value="Thioesterase/thiol ester dehydrase-isomerase"/>
    <property type="match status" value="1"/>
</dbReference>
<dbReference type="GO" id="GO:0009062">
    <property type="term" value="P:fatty acid catabolic process"/>
    <property type="evidence" value="ECO:0007669"/>
    <property type="project" value="TreeGrafter"/>
</dbReference>
<evidence type="ECO:0000256" key="1">
    <source>
        <dbReference type="ARBA" id="ARBA00006538"/>
    </source>
</evidence>
<dbReference type="EMBL" id="CAUWAG010000018">
    <property type="protein sequence ID" value="CAJ2510911.1"/>
    <property type="molecule type" value="Genomic_DNA"/>
</dbReference>
<name>A0AAI8YNA8_9PEZI</name>
<proteinExistence type="inferred from homology"/>
<dbReference type="PANTHER" id="PTHR11066:SF34">
    <property type="entry name" value="ACYL-COENZYME A THIOESTERASE 8"/>
    <property type="match status" value="1"/>
</dbReference>
<dbReference type="AlphaFoldDB" id="A0AAI8YNA8"/>
<comment type="similarity">
    <text evidence="1">Belongs to the C/M/P thioester hydrolase family.</text>
</comment>